<evidence type="ECO:0000313" key="3">
    <source>
        <dbReference type="Proteomes" id="UP000242814"/>
    </source>
</evidence>
<proteinExistence type="predicted"/>
<gene>
    <name evidence="2" type="ORF">ACO22_03761</name>
</gene>
<dbReference type="EMBL" id="LZYO01000135">
    <property type="protein sequence ID" value="ODH29334.1"/>
    <property type="molecule type" value="Genomic_DNA"/>
</dbReference>
<evidence type="ECO:0000313" key="2">
    <source>
        <dbReference type="EMBL" id="ODH29334.1"/>
    </source>
</evidence>
<feature type="region of interest" description="Disordered" evidence="1">
    <location>
        <begin position="271"/>
        <end position="321"/>
    </location>
</feature>
<protein>
    <submittedName>
        <fullName evidence="2">Uncharacterized protein</fullName>
    </submittedName>
</protein>
<organism evidence="2 3">
    <name type="scientific">Paracoccidioides brasiliensis</name>
    <dbReference type="NCBI Taxonomy" id="121759"/>
    <lineage>
        <taxon>Eukaryota</taxon>
        <taxon>Fungi</taxon>
        <taxon>Dikarya</taxon>
        <taxon>Ascomycota</taxon>
        <taxon>Pezizomycotina</taxon>
        <taxon>Eurotiomycetes</taxon>
        <taxon>Eurotiomycetidae</taxon>
        <taxon>Onygenales</taxon>
        <taxon>Ajellomycetaceae</taxon>
        <taxon>Paracoccidioides</taxon>
    </lineage>
</organism>
<accession>A0A1D2JF15</accession>
<reference evidence="2 3" key="1">
    <citation type="submission" date="2016-06" db="EMBL/GenBank/DDBJ databases">
        <authorList>
            <person name="Kjaerup R.B."/>
            <person name="Dalgaard T.S."/>
            <person name="Juul-Madsen H.R."/>
        </authorList>
    </citation>
    <scope>NUCLEOTIDE SEQUENCE [LARGE SCALE GENOMIC DNA]</scope>
    <source>
        <strain evidence="2 3">Pb300</strain>
    </source>
</reference>
<dbReference type="VEuPathDB" id="FungiDB:PABG_05160"/>
<evidence type="ECO:0000256" key="1">
    <source>
        <dbReference type="SAM" id="MobiDB-lite"/>
    </source>
</evidence>
<dbReference type="AlphaFoldDB" id="A0A1D2JF15"/>
<comment type="caution">
    <text evidence="2">The sequence shown here is derived from an EMBL/GenBank/DDBJ whole genome shotgun (WGS) entry which is preliminary data.</text>
</comment>
<name>A0A1D2JF15_PARBR</name>
<sequence length="321" mass="36190">MWTPFCPNRPGFSHETHCNSEAACSYCGKANPSTLKSSIISSINDEIIVIEDSPSPPALTPSLSATILDPGPPQRARQLAIQKTQKVQQMTPNAGTPIQRTSPIKEPAIKPELNQLSSLRKSYKILIHIWKFDVFISASVTGKDGAVMLTPDVWMLDLEKLLSSFKKAHSSTSTTTIIHICLVTYDESNHPIKQPSEPKNIKVKSPDIKVKEENISVSVIKRERALSVDLPILNLIKRRRPSPIPTKSEDKVNKLETMKLEKDLLFKWEKPESETEEKNVKKEMENTVTEMEKSHSSEIETQSNYLDSPANGTRFRHQRRE</sequence>
<dbReference type="VEuPathDB" id="FungiDB:PADG_12496"/>
<feature type="compositionally biased region" description="Basic and acidic residues" evidence="1">
    <location>
        <begin position="271"/>
        <end position="298"/>
    </location>
</feature>
<dbReference type="Proteomes" id="UP000242814">
    <property type="component" value="Unassembled WGS sequence"/>
</dbReference>
<dbReference type="VEuPathDB" id="FungiDB:PADG_12482"/>